<dbReference type="Proteomes" id="UP000007796">
    <property type="component" value="Unassembled WGS sequence"/>
</dbReference>
<dbReference type="EMBL" id="GL629801">
    <property type="protein sequence ID" value="EFX00515.1"/>
    <property type="molecule type" value="Genomic_DNA"/>
</dbReference>
<dbReference type="PANTHER" id="PTHR47534:SF3">
    <property type="entry name" value="ALCOHOL DEHYDROGENASE-LIKE C-TERMINAL DOMAIN-CONTAINING PROTEIN"/>
    <property type="match status" value="1"/>
</dbReference>
<evidence type="ECO:0000313" key="2">
    <source>
        <dbReference type="EMBL" id="EFX00515.1"/>
    </source>
</evidence>
<organism evidence="3">
    <name type="scientific">Grosmannia clavigera (strain kw1407 / UAMH 11150)</name>
    <name type="common">Blue stain fungus</name>
    <name type="synonym">Graphiocladiella clavigera</name>
    <dbReference type="NCBI Taxonomy" id="655863"/>
    <lineage>
        <taxon>Eukaryota</taxon>
        <taxon>Fungi</taxon>
        <taxon>Dikarya</taxon>
        <taxon>Ascomycota</taxon>
        <taxon>Pezizomycotina</taxon>
        <taxon>Sordariomycetes</taxon>
        <taxon>Sordariomycetidae</taxon>
        <taxon>Ophiostomatales</taxon>
        <taxon>Ophiostomataceae</taxon>
        <taxon>Leptographium</taxon>
    </lineage>
</organism>
<dbReference type="InterPro" id="IPR036291">
    <property type="entry name" value="NAD(P)-bd_dom_sf"/>
</dbReference>
<dbReference type="STRING" id="655863.F0XNP1"/>
<dbReference type="GO" id="GO:0016491">
    <property type="term" value="F:oxidoreductase activity"/>
    <property type="evidence" value="ECO:0007669"/>
    <property type="project" value="UniProtKB-KW"/>
</dbReference>
<gene>
    <name evidence="2" type="ORF">CMQ_7517</name>
</gene>
<dbReference type="OrthoDB" id="2898509at2759"/>
<dbReference type="eggNOG" id="KOG1208">
    <property type="taxonomic scope" value="Eukaryota"/>
</dbReference>
<keyword evidence="3" id="KW-1185">Reference proteome</keyword>
<dbReference type="InParanoid" id="F0XNP1"/>
<proteinExistence type="predicted"/>
<evidence type="ECO:0000313" key="3">
    <source>
        <dbReference type="Proteomes" id="UP000007796"/>
    </source>
</evidence>
<evidence type="ECO:0000256" key="1">
    <source>
        <dbReference type="ARBA" id="ARBA00023002"/>
    </source>
</evidence>
<protein>
    <submittedName>
        <fullName evidence="2">Short chain dehydrogenase reductase</fullName>
    </submittedName>
</protein>
<accession>F0XNP1</accession>
<dbReference type="Pfam" id="PF00106">
    <property type="entry name" value="adh_short"/>
    <property type="match status" value="1"/>
</dbReference>
<sequence length="329" mass="36422">MVSDKVIQASNSLISDTSVPHVAVFIGGLSGIGKSTVRALIATGTSMRIYLVGRNSAAKRVATFIKELNAINRKAEVVWTDSEVALLAETKRICEVIKDKESSIGLLFFGTGYDLLSSYPEKSEVSEVTQSLEYFQRMLFLLHLLPLLRKAESARVISILGGRPGASKIGDAPLIMYKGLGNFKAMFRYSAIHMTMLEKMAVEDPAVTFVHSWPGWVRTEHTRRNMDSEPFVYRILRLIFHFIVGLFSVCAKTSGQRHLFISTSAAFGGHGVPWFGKPGVNSLGKQENGLFLVNHQCNCALIANALDLLREKAQNAIWAHTQEVLEPYM</sequence>
<dbReference type="RefSeq" id="XP_014169997.1">
    <property type="nucleotide sequence ID" value="XM_014314522.1"/>
</dbReference>
<dbReference type="PANTHER" id="PTHR47534">
    <property type="entry name" value="YALI0E05731P"/>
    <property type="match status" value="1"/>
</dbReference>
<dbReference type="InterPro" id="IPR002347">
    <property type="entry name" value="SDR_fam"/>
</dbReference>
<dbReference type="GeneID" id="25981070"/>
<dbReference type="SUPFAM" id="SSF51735">
    <property type="entry name" value="NAD(P)-binding Rossmann-fold domains"/>
    <property type="match status" value="1"/>
</dbReference>
<reference evidence="2 3" key="1">
    <citation type="journal article" date="2011" name="Proc. Natl. Acad. Sci. U.S.A.">
        <title>Genome and transcriptome analyses of the mountain pine beetle-fungal symbiont Grosmannia clavigera, a lodgepole pine pathogen.</title>
        <authorList>
            <person name="DiGuistini S."/>
            <person name="Wang Y."/>
            <person name="Liao N.Y."/>
            <person name="Taylor G."/>
            <person name="Tanguay P."/>
            <person name="Feau N."/>
            <person name="Henrissat B."/>
            <person name="Chan S.K."/>
            <person name="Hesse-Orce U."/>
            <person name="Alamouti S.M."/>
            <person name="Tsui C.K.M."/>
            <person name="Docking R.T."/>
            <person name="Levasseur A."/>
            <person name="Haridas S."/>
            <person name="Robertson G."/>
            <person name="Birol I."/>
            <person name="Holt R.A."/>
            <person name="Marra M.A."/>
            <person name="Hamelin R.C."/>
            <person name="Hirst M."/>
            <person name="Jones S.J.M."/>
            <person name="Bohlmann J."/>
            <person name="Breuil C."/>
        </authorList>
    </citation>
    <scope>NUCLEOTIDE SEQUENCE [LARGE SCALE GENOMIC DNA]</scope>
    <source>
        <strain evidence="3">kw1407 / UAMH 11150</strain>
    </source>
</reference>
<dbReference type="HOGENOM" id="CLU_044999_0_0_1"/>
<name>F0XNP1_GROCL</name>
<dbReference type="InterPro" id="IPR052228">
    <property type="entry name" value="Sec_Metab_Biosynth_Oxidored"/>
</dbReference>
<dbReference type="AlphaFoldDB" id="F0XNP1"/>
<keyword evidence="1" id="KW-0560">Oxidoreductase</keyword>
<dbReference type="Gene3D" id="3.40.50.720">
    <property type="entry name" value="NAD(P)-binding Rossmann-like Domain"/>
    <property type="match status" value="1"/>
</dbReference>